<organism evidence="3 4">
    <name type="scientific">Zalerion maritima</name>
    <dbReference type="NCBI Taxonomy" id="339359"/>
    <lineage>
        <taxon>Eukaryota</taxon>
        <taxon>Fungi</taxon>
        <taxon>Dikarya</taxon>
        <taxon>Ascomycota</taxon>
        <taxon>Pezizomycotina</taxon>
        <taxon>Sordariomycetes</taxon>
        <taxon>Lulworthiomycetidae</taxon>
        <taxon>Lulworthiales</taxon>
        <taxon>Lulworthiaceae</taxon>
        <taxon>Zalerion</taxon>
    </lineage>
</organism>
<comment type="caution">
    <text evidence="3">The sequence shown here is derived from an EMBL/GenBank/DDBJ whole genome shotgun (WGS) entry which is preliminary data.</text>
</comment>
<dbReference type="InterPro" id="IPR002775">
    <property type="entry name" value="DNA/RNA-bd_Alba-like"/>
</dbReference>
<dbReference type="EMBL" id="JAKWBI020000078">
    <property type="protein sequence ID" value="KAJ2903559.1"/>
    <property type="molecule type" value="Genomic_DNA"/>
</dbReference>
<feature type="compositionally biased region" description="Acidic residues" evidence="1">
    <location>
        <begin position="172"/>
        <end position="189"/>
    </location>
</feature>
<dbReference type="AlphaFoldDB" id="A0AAD5RTZ5"/>
<feature type="compositionally biased region" description="Basic and acidic residues" evidence="1">
    <location>
        <begin position="33"/>
        <end position="44"/>
    </location>
</feature>
<protein>
    <recommendedName>
        <fullName evidence="2">DNA/RNA-binding protein Alba-like domain-containing protein</fullName>
    </recommendedName>
</protein>
<dbReference type="Proteomes" id="UP001201980">
    <property type="component" value="Unassembled WGS sequence"/>
</dbReference>
<evidence type="ECO:0000259" key="2">
    <source>
        <dbReference type="Pfam" id="PF01918"/>
    </source>
</evidence>
<reference evidence="3" key="1">
    <citation type="submission" date="2022-07" db="EMBL/GenBank/DDBJ databases">
        <title>Draft genome sequence of Zalerion maritima ATCC 34329, a (micro)plastics degrading marine fungus.</title>
        <authorList>
            <person name="Paco A."/>
            <person name="Goncalves M.F.M."/>
            <person name="Rocha-Santos T.A.P."/>
            <person name="Alves A."/>
        </authorList>
    </citation>
    <scope>NUCLEOTIDE SEQUENCE</scope>
    <source>
        <strain evidence="3">ATCC 34329</strain>
    </source>
</reference>
<evidence type="ECO:0000256" key="1">
    <source>
        <dbReference type="SAM" id="MobiDB-lite"/>
    </source>
</evidence>
<dbReference type="GO" id="GO:0003676">
    <property type="term" value="F:nucleic acid binding"/>
    <property type="evidence" value="ECO:0007669"/>
    <property type="project" value="InterPro"/>
</dbReference>
<keyword evidence="4" id="KW-1185">Reference proteome</keyword>
<evidence type="ECO:0000313" key="4">
    <source>
        <dbReference type="Proteomes" id="UP001201980"/>
    </source>
</evidence>
<proteinExistence type="predicted"/>
<feature type="region of interest" description="Disordered" evidence="1">
    <location>
        <begin position="172"/>
        <end position="192"/>
    </location>
</feature>
<feature type="region of interest" description="Disordered" evidence="1">
    <location>
        <begin position="1"/>
        <end position="57"/>
    </location>
</feature>
<feature type="domain" description="DNA/RNA-binding protein Alba-like" evidence="2">
    <location>
        <begin position="83"/>
        <end position="154"/>
    </location>
</feature>
<sequence>MGTHSRATPKHAISLGACFGNASNKKRPPGKRGLGDSPHDDDHPKKRMNVGPTPAQQATKIVLQTHSAVLGRMNRKYHTEELHVISSSSIKGKVDGVLRHLSQFHPTDMSVLPGVVLLHSKSKCSQKLFTIIEIAKRRIHELDQKWYQYNKLHQVQVKLQPEELSGIEETVLDDGQGGDEQDDSEDDAFEPVPVSTEPQAINIDARPHLFLSVFLSRVPVPEFQDTYEYTMQTNTAYLEKERESRMGSLTAR</sequence>
<dbReference type="Pfam" id="PF01918">
    <property type="entry name" value="Alba"/>
    <property type="match status" value="1"/>
</dbReference>
<name>A0AAD5RTZ5_9PEZI</name>
<gene>
    <name evidence="3" type="ORF">MKZ38_009684</name>
</gene>
<evidence type="ECO:0000313" key="3">
    <source>
        <dbReference type="EMBL" id="KAJ2903559.1"/>
    </source>
</evidence>
<accession>A0AAD5RTZ5</accession>